<accession>A0ABY7V9E8</accession>
<proteinExistence type="predicted"/>
<reference evidence="3 4" key="1">
    <citation type="journal article" date="2022" name="Mar. Drugs">
        <title>Bioassay-Guided Fractionation Leads to the Detection of Cholic Acid Generated by the Rare Thalassomonas sp.</title>
        <authorList>
            <person name="Pheiffer F."/>
            <person name="Schneider Y.K."/>
            <person name="Hansen E.H."/>
            <person name="Andersen J.H."/>
            <person name="Isaksson J."/>
            <person name="Busche T."/>
            <person name="R C."/>
            <person name="Kalinowski J."/>
            <person name="Zyl L.V."/>
            <person name="Trindade M."/>
        </authorList>
    </citation>
    <scope>NUCLEOTIDE SEQUENCE [LARGE SCALE GENOMIC DNA]</scope>
    <source>
        <strain evidence="3 4">A5K-61T</strain>
    </source>
</reference>
<evidence type="ECO:0000313" key="4">
    <source>
        <dbReference type="Proteomes" id="UP001215231"/>
    </source>
</evidence>
<feature type="chain" id="PRO_5045229558" evidence="2">
    <location>
        <begin position="32"/>
        <end position="165"/>
    </location>
</feature>
<evidence type="ECO:0000313" key="3">
    <source>
        <dbReference type="EMBL" id="WDE10198.1"/>
    </source>
</evidence>
<feature type="compositionally biased region" description="Polar residues" evidence="1">
    <location>
        <begin position="90"/>
        <end position="99"/>
    </location>
</feature>
<evidence type="ECO:0000256" key="2">
    <source>
        <dbReference type="SAM" id="SignalP"/>
    </source>
</evidence>
<keyword evidence="2" id="KW-0732">Signal</keyword>
<feature type="region of interest" description="Disordered" evidence="1">
    <location>
        <begin position="71"/>
        <end position="99"/>
    </location>
</feature>
<feature type="signal peptide" evidence="2">
    <location>
        <begin position="1"/>
        <end position="31"/>
    </location>
</feature>
<dbReference type="Proteomes" id="UP001215231">
    <property type="component" value="Chromosome"/>
</dbReference>
<keyword evidence="4" id="KW-1185">Reference proteome</keyword>
<evidence type="ECO:0000256" key="1">
    <source>
        <dbReference type="SAM" id="MobiDB-lite"/>
    </source>
</evidence>
<gene>
    <name evidence="3" type="ORF">H3N35_18195</name>
</gene>
<dbReference type="EMBL" id="CP059693">
    <property type="protein sequence ID" value="WDE10198.1"/>
    <property type="molecule type" value="Genomic_DNA"/>
</dbReference>
<protein>
    <submittedName>
        <fullName evidence="3">Uncharacterized protein</fullName>
    </submittedName>
</protein>
<organism evidence="3 4">
    <name type="scientific">Thalassomonas haliotis</name>
    <dbReference type="NCBI Taxonomy" id="485448"/>
    <lineage>
        <taxon>Bacteria</taxon>
        <taxon>Pseudomonadati</taxon>
        <taxon>Pseudomonadota</taxon>
        <taxon>Gammaproteobacteria</taxon>
        <taxon>Alteromonadales</taxon>
        <taxon>Colwelliaceae</taxon>
        <taxon>Thalassomonas</taxon>
    </lineage>
</organism>
<sequence>MPRLTKAVASYVFFSSGFAVLLTLSSYSVSANNNRITGDPVNELPAEFDPFRHLENPLPPDDYSQVDKALFEGQDPGSVDLEGNPPPQPGNTGISQATSSTPIPLDNCVLQDRVLQFEAIFSSTNVIRRAGLRLFASPMTIRDGYGDGPIDPLLDRTLVGNRPVL</sequence>
<name>A0ABY7V9E8_9GAMM</name>
<dbReference type="RefSeq" id="WP_274050219.1">
    <property type="nucleotide sequence ID" value="NZ_CP059693.1"/>
</dbReference>